<dbReference type="Proteomes" id="UP000053558">
    <property type="component" value="Unassembled WGS sequence"/>
</dbReference>
<keyword evidence="2" id="KW-1185">Reference proteome</keyword>
<dbReference type="AlphaFoldDB" id="A0A5M3N7N3"/>
<accession>A0A5M3N7N3</accession>
<evidence type="ECO:0000313" key="2">
    <source>
        <dbReference type="Proteomes" id="UP000053558"/>
    </source>
</evidence>
<dbReference type="RefSeq" id="XP_007763844.1">
    <property type="nucleotide sequence ID" value="XM_007765654.1"/>
</dbReference>
<gene>
    <name evidence="1" type="ORF">CONPUDRAFT_161883</name>
</gene>
<organism evidence="1 2">
    <name type="scientific">Coniophora puteana (strain RWD-64-598)</name>
    <name type="common">Brown rot fungus</name>
    <dbReference type="NCBI Taxonomy" id="741705"/>
    <lineage>
        <taxon>Eukaryota</taxon>
        <taxon>Fungi</taxon>
        <taxon>Dikarya</taxon>
        <taxon>Basidiomycota</taxon>
        <taxon>Agaricomycotina</taxon>
        <taxon>Agaricomycetes</taxon>
        <taxon>Agaricomycetidae</taxon>
        <taxon>Boletales</taxon>
        <taxon>Coniophorineae</taxon>
        <taxon>Coniophoraceae</taxon>
        <taxon>Coniophora</taxon>
    </lineage>
</organism>
<name>A0A5M3N7N3_CONPW</name>
<evidence type="ECO:0000313" key="1">
    <source>
        <dbReference type="EMBL" id="EIW87316.1"/>
    </source>
</evidence>
<protein>
    <submittedName>
        <fullName evidence="1">Uncharacterized protein</fullName>
    </submittedName>
</protein>
<dbReference type="OrthoDB" id="3139399at2759"/>
<sequence>MDGKLEDMEQTSDKLASQINVTLSLTHQLPSELVADIFELAINESGQRALGVVKSVIFKFGQVCGRWRSILHATPALWTSLVLDFTNRKSIPWTIFTDEVVS</sequence>
<dbReference type="EMBL" id="JH711573">
    <property type="protein sequence ID" value="EIW87316.1"/>
    <property type="molecule type" value="Genomic_DNA"/>
</dbReference>
<dbReference type="Gene3D" id="1.20.1280.50">
    <property type="match status" value="1"/>
</dbReference>
<reference evidence="2" key="1">
    <citation type="journal article" date="2012" name="Science">
        <title>The Paleozoic origin of enzymatic lignin decomposition reconstructed from 31 fungal genomes.</title>
        <authorList>
            <person name="Floudas D."/>
            <person name="Binder M."/>
            <person name="Riley R."/>
            <person name="Barry K."/>
            <person name="Blanchette R.A."/>
            <person name="Henrissat B."/>
            <person name="Martinez A.T."/>
            <person name="Otillar R."/>
            <person name="Spatafora J.W."/>
            <person name="Yadav J.S."/>
            <person name="Aerts A."/>
            <person name="Benoit I."/>
            <person name="Boyd A."/>
            <person name="Carlson A."/>
            <person name="Copeland A."/>
            <person name="Coutinho P.M."/>
            <person name="de Vries R.P."/>
            <person name="Ferreira P."/>
            <person name="Findley K."/>
            <person name="Foster B."/>
            <person name="Gaskell J."/>
            <person name="Glotzer D."/>
            <person name="Gorecki P."/>
            <person name="Heitman J."/>
            <person name="Hesse C."/>
            <person name="Hori C."/>
            <person name="Igarashi K."/>
            <person name="Jurgens J.A."/>
            <person name="Kallen N."/>
            <person name="Kersten P."/>
            <person name="Kohler A."/>
            <person name="Kuees U."/>
            <person name="Kumar T.K.A."/>
            <person name="Kuo A."/>
            <person name="LaButti K."/>
            <person name="Larrondo L.F."/>
            <person name="Lindquist E."/>
            <person name="Ling A."/>
            <person name="Lombard V."/>
            <person name="Lucas S."/>
            <person name="Lundell T."/>
            <person name="Martin R."/>
            <person name="McLaughlin D.J."/>
            <person name="Morgenstern I."/>
            <person name="Morin E."/>
            <person name="Murat C."/>
            <person name="Nagy L.G."/>
            <person name="Nolan M."/>
            <person name="Ohm R.A."/>
            <person name="Patyshakuliyeva A."/>
            <person name="Rokas A."/>
            <person name="Ruiz-Duenas F.J."/>
            <person name="Sabat G."/>
            <person name="Salamov A."/>
            <person name="Samejima M."/>
            <person name="Schmutz J."/>
            <person name="Slot J.C."/>
            <person name="St John F."/>
            <person name="Stenlid J."/>
            <person name="Sun H."/>
            <person name="Sun S."/>
            <person name="Syed K."/>
            <person name="Tsang A."/>
            <person name="Wiebenga A."/>
            <person name="Young D."/>
            <person name="Pisabarro A."/>
            <person name="Eastwood D.C."/>
            <person name="Martin F."/>
            <person name="Cullen D."/>
            <person name="Grigoriev I.V."/>
            <person name="Hibbett D.S."/>
        </authorList>
    </citation>
    <scope>NUCLEOTIDE SEQUENCE [LARGE SCALE GENOMIC DNA]</scope>
    <source>
        <strain evidence="2">RWD-64-598 SS2</strain>
    </source>
</reference>
<comment type="caution">
    <text evidence="1">The sequence shown here is derived from an EMBL/GenBank/DDBJ whole genome shotgun (WGS) entry which is preliminary data.</text>
</comment>
<dbReference type="KEGG" id="cput:CONPUDRAFT_161883"/>
<dbReference type="GeneID" id="19204614"/>
<proteinExistence type="predicted"/>